<evidence type="ECO:0008006" key="4">
    <source>
        <dbReference type="Google" id="ProtNLM"/>
    </source>
</evidence>
<reference evidence="2" key="2">
    <citation type="submission" date="2023-06" db="EMBL/GenBank/DDBJ databases">
        <authorList>
            <consortium name="Lawrence Berkeley National Laboratory"/>
            <person name="Haridas S."/>
            <person name="Hensen N."/>
            <person name="Bonometti L."/>
            <person name="Westerberg I."/>
            <person name="Brannstrom I.O."/>
            <person name="Guillou S."/>
            <person name="Cros-Aarteil S."/>
            <person name="Calhoun S."/>
            <person name="Kuo A."/>
            <person name="Mondo S."/>
            <person name="Pangilinan J."/>
            <person name="Riley R."/>
            <person name="Labutti K."/>
            <person name="Andreopoulos B."/>
            <person name="Lipzen A."/>
            <person name="Chen C."/>
            <person name="Yanf M."/>
            <person name="Daum C."/>
            <person name="Ng V."/>
            <person name="Clum A."/>
            <person name="Steindorff A."/>
            <person name="Ohm R."/>
            <person name="Martin F."/>
            <person name="Silar P."/>
            <person name="Natvig D."/>
            <person name="Lalanne C."/>
            <person name="Gautier V."/>
            <person name="Ament-Velasquez S.L."/>
            <person name="Kruys A."/>
            <person name="Hutchinson M.I."/>
            <person name="Powell A.J."/>
            <person name="Barry K."/>
            <person name="Miller A.N."/>
            <person name="Grigoriev I.V."/>
            <person name="Debuchy R."/>
            <person name="Gladieux P."/>
            <person name="Thoren M.H."/>
            <person name="Johannesson H."/>
        </authorList>
    </citation>
    <scope>NUCLEOTIDE SEQUENCE</scope>
    <source>
        <strain evidence="2">CBS 560.94</strain>
    </source>
</reference>
<gene>
    <name evidence="2" type="ORF">B0H65DRAFT_539900</name>
</gene>
<feature type="compositionally biased region" description="Basic and acidic residues" evidence="1">
    <location>
        <begin position="476"/>
        <end position="501"/>
    </location>
</feature>
<name>A0AAE0JG11_9PEZI</name>
<evidence type="ECO:0000313" key="3">
    <source>
        <dbReference type="Proteomes" id="UP001278500"/>
    </source>
</evidence>
<feature type="compositionally biased region" description="Pro residues" evidence="1">
    <location>
        <begin position="300"/>
        <end position="316"/>
    </location>
</feature>
<protein>
    <recommendedName>
        <fullName evidence="4">Geranylgeranyl pyrophosphate synthetase</fullName>
    </recommendedName>
</protein>
<dbReference type="PANTHER" id="PTHR35179">
    <property type="entry name" value="PROTEIN CBG02620"/>
    <property type="match status" value="1"/>
</dbReference>
<feature type="region of interest" description="Disordered" evidence="1">
    <location>
        <begin position="15"/>
        <end position="42"/>
    </location>
</feature>
<feature type="compositionally biased region" description="Acidic residues" evidence="1">
    <location>
        <begin position="451"/>
        <end position="475"/>
    </location>
</feature>
<organism evidence="2 3">
    <name type="scientific">Neurospora tetraspora</name>
    <dbReference type="NCBI Taxonomy" id="94610"/>
    <lineage>
        <taxon>Eukaryota</taxon>
        <taxon>Fungi</taxon>
        <taxon>Dikarya</taxon>
        <taxon>Ascomycota</taxon>
        <taxon>Pezizomycotina</taxon>
        <taxon>Sordariomycetes</taxon>
        <taxon>Sordariomycetidae</taxon>
        <taxon>Sordariales</taxon>
        <taxon>Sordariaceae</taxon>
        <taxon>Neurospora</taxon>
    </lineage>
</organism>
<evidence type="ECO:0000256" key="1">
    <source>
        <dbReference type="SAM" id="MobiDB-lite"/>
    </source>
</evidence>
<reference evidence="2" key="1">
    <citation type="journal article" date="2023" name="Mol. Phylogenet. Evol.">
        <title>Genome-scale phylogeny and comparative genomics of the fungal order Sordariales.</title>
        <authorList>
            <person name="Hensen N."/>
            <person name="Bonometti L."/>
            <person name="Westerberg I."/>
            <person name="Brannstrom I.O."/>
            <person name="Guillou S."/>
            <person name="Cros-Aarteil S."/>
            <person name="Calhoun S."/>
            <person name="Haridas S."/>
            <person name="Kuo A."/>
            <person name="Mondo S."/>
            <person name="Pangilinan J."/>
            <person name="Riley R."/>
            <person name="LaButti K."/>
            <person name="Andreopoulos B."/>
            <person name="Lipzen A."/>
            <person name="Chen C."/>
            <person name="Yan M."/>
            <person name="Daum C."/>
            <person name="Ng V."/>
            <person name="Clum A."/>
            <person name="Steindorff A."/>
            <person name="Ohm R.A."/>
            <person name="Martin F."/>
            <person name="Silar P."/>
            <person name="Natvig D.O."/>
            <person name="Lalanne C."/>
            <person name="Gautier V."/>
            <person name="Ament-Velasquez S.L."/>
            <person name="Kruys A."/>
            <person name="Hutchinson M.I."/>
            <person name="Powell A.J."/>
            <person name="Barry K."/>
            <person name="Miller A.N."/>
            <person name="Grigoriev I.V."/>
            <person name="Debuchy R."/>
            <person name="Gladieux P."/>
            <person name="Hiltunen Thoren M."/>
            <person name="Johannesson H."/>
        </authorList>
    </citation>
    <scope>NUCLEOTIDE SEQUENCE</scope>
    <source>
        <strain evidence="2">CBS 560.94</strain>
    </source>
</reference>
<sequence length="651" mass="73436">MSSYWERKAQAYTSQGNKGNYYNNNSGKRASSTPATPPPPLGPLIKSIRVSDLDDASTQYQHSATIDGCEAVASFNWLGTNLSEPAILIPAPQLEQDSGTFYRDRNAARYPYHPYEPAIATLLQTKPSLVPDLDIVACGSTLGNLLRFVRGQDKAFRFLVEKVGNTIFFIRRENSPREKIPDVRGYGHTFPKRYTTWEEDAKGSWAHQRLITYRFGGLRFLVRFEADGYLSEDDLPKASPTPAVKDKPITSMEELEALVAEIDFNDVSDIVELFKPVKPGYKGKKSTTADTRLSDSTPSSSPPPSIPESTTPPPPLTIRTSGSSSSPSPIVPQAQVFDLKTRSIKARENKNTLEEELPRLWVTQIPNFVLAYHTRGRFFPNDIEIRDVRPDVKRWEKDRSDDKILAKLAAVVRKLVGMVGDLEEQWNEEEMERNGEEVENDEGKGGVPLDVESEEDSDEEDEEGAEHTENDDDDENVQKGKEAKSTKGKTKTSDYEGDKPATKTPTSVRIEVVHRSDNIGTLEIRHQGWEEAKTRDREGDGRDGVLSYKLRKEWIAAQTGANKEKDPGNATSAKDSPTDESDNDRKSDRRIVCVPTPWHDNVADYDNDYGYDEEYDYEDRWQRDYEDRDEEAWDYTACSSLHCGNCGRCDY</sequence>
<evidence type="ECO:0000313" key="2">
    <source>
        <dbReference type="EMBL" id="KAK3345692.1"/>
    </source>
</evidence>
<proteinExistence type="predicted"/>
<feature type="compositionally biased region" description="Basic and acidic residues" evidence="1">
    <location>
        <begin position="432"/>
        <end position="444"/>
    </location>
</feature>
<comment type="caution">
    <text evidence="2">The sequence shown here is derived from an EMBL/GenBank/DDBJ whole genome shotgun (WGS) entry which is preliminary data.</text>
</comment>
<dbReference type="GeneID" id="87866285"/>
<feature type="compositionally biased region" description="Low complexity" evidence="1">
    <location>
        <begin position="16"/>
        <end position="34"/>
    </location>
</feature>
<dbReference type="EMBL" id="JAUEPP010000004">
    <property type="protein sequence ID" value="KAK3345692.1"/>
    <property type="molecule type" value="Genomic_DNA"/>
</dbReference>
<dbReference type="AlphaFoldDB" id="A0AAE0JG11"/>
<accession>A0AAE0JG11</accession>
<dbReference type="RefSeq" id="XP_062682305.1">
    <property type="nucleotide sequence ID" value="XM_062829131.1"/>
</dbReference>
<feature type="compositionally biased region" description="Basic and acidic residues" evidence="1">
    <location>
        <begin position="511"/>
        <end position="543"/>
    </location>
</feature>
<dbReference type="Proteomes" id="UP001278500">
    <property type="component" value="Unassembled WGS sequence"/>
</dbReference>
<dbReference type="PANTHER" id="PTHR35179:SF2">
    <property type="entry name" value="START DOMAIN-CONTAINING PROTEIN"/>
    <property type="match status" value="1"/>
</dbReference>
<feature type="region of interest" description="Disordered" evidence="1">
    <location>
        <begin position="281"/>
        <end position="333"/>
    </location>
</feature>
<keyword evidence="3" id="KW-1185">Reference proteome</keyword>
<feature type="region of interest" description="Disordered" evidence="1">
    <location>
        <begin position="426"/>
        <end position="592"/>
    </location>
</feature>